<dbReference type="PANTHER" id="PTHR35005">
    <property type="entry name" value="3-DEHYDRO-SCYLLO-INOSOSE HYDROLASE"/>
    <property type="match status" value="1"/>
</dbReference>
<evidence type="ECO:0000313" key="5">
    <source>
        <dbReference type="EMBL" id="CAB4988819.1"/>
    </source>
</evidence>
<gene>
    <name evidence="5" type="ORF">UFOPK3914_01477</name>
</gene>
<dbReference type="InterPro" id="IPR023871">
    <property type="entry name" value="MftE"/>
</dbReference>
<keyword evidence="3" id="KW-0378">Hydrolase</keyword>
<proteinExistence type="predicted"/>
<evidence type="ECO:0000256" key="2">
    <source>
        <dbReference type="ARBA" id="ARBA00022723"/>
    </source>
</evidence>
<evidence type="ECO:0000256" key="3">
    <source>
        <dbReference type="ARBA" id="ARBA00022801"/>
    </source>
</evidence>
<dbReference type="AlphaFoldDB" id="A0A6J7NE84"/>
<dbReference type="Gene3D" id="3.40.50.10310">
    <property type="entry name" value="Creatininase"/>
    <property type="match status" value="1"/>
</dbReference>
<dbReference type="GO" id="GO:0046872">
    <property type="term" value="F:metal ion binding"/>
    <property type="evidence" value="ECO:0007669"/>
    <property type="project" value="UniProtKB-KW"/>
</dbReference>
<name>A0A6J7NE84_9ZZZZ</name>
<accession>A0A6J7NE84</accession>
<keyword evidence="4" id="KW-0862">Zinc</keyword>
<sequence length="234" mass="24553">MAATYLAQLASTEVPVGSLLLVPLGSCEQHGPHLPLDTDLRIACWLSDQLAQTRPEIVIAPPITITASGEHQGFAGTLSIGAKVLEAVLIELVRSALPAPEVGPFTAVLFVNGHGGNIAAVQAAVSQLRLESRSVTVWNPQVAGGDSHAGRTETSMLMYIDPECVRTDFLEAGSTSRWRDIAPQVMEQGIGAVAPNGVLGDPRAASAAEGAAICAELLQDLRQFVADWRELSAS</sequence>
<dbReference type="NCBIfam" id="TIGR03964">
    <property type="entry name" value="mycofact_creat"/>
    <property type="match status" value="1"/>
</dbReference>
<comment type="cofactor">
    <cofactor evidence="1">
        <name>Zn(2+)</name>
        <dbReference type="ChEBI" id="CHEBI:29105"/>
    </cofactor>
</comment>
<keyword evidence="2" id="KW-0479">Metal-binding</keyword>
<evidence type="ECO:0000256" key="1">
    <source>
        <dbReference type="ARBA" id="ARBA00001947"/>
    </source>
</evidence>
<organism evidence="5">
    <name type="scientific">freshwater metagenome</name>
    <dbReference type="NCBI Taxonomy" id="449393"/>
    <lineage>
        <taxon>unclassified sequences</taxon>
        <taxon>metagenomes</taxon>
        <taxon>ecological metagenomes</taxon>
    </lineage>
</organism>
<dbReference type="EMBL" id="CAFBOG010000155">
    <property type="protein sequence ID" value="CAB4988819.1"/>
    <property type="molecule type" value="Genomic_DNA"/>
</dbReference>
<evidence type="ECO:0000256" key="4">
    <source>
        <dbReference type="ARBA" id="ARBA00022833"/>
    </source>
</evidence>
<dbReference type="InterPro" id="IPR024087">
    <property type="entry name" value="Creatininase-like_sf"/>
</dbReference>
<reference evidence="5" key="1">
    <citation type="submission" date="2020-05" db="EMBL/GenBank/DDBJ databases">
        <authorList>
            <person name="Chiriac C."/>
            <person name="Salcher M."/>
            <person name="Ghai R."/>
            <person name="Kavagutti S V."/>
        </authorList>
    </citation>
    <scope>NUCLEOTIDE SEQUENCE</scope>
</reference>
<dbReference type="InterPro" id="IPR003785">
    <property type="entry name" value="Creatininase/forma_Hydrolase"/>
</dbReference>
<dbReference type="SUPFAM" id="SSF102215">
    <property type="entry name" value="Creatininase"/>
    <property type="match status" value="1"/>
</dbReference>
<dbReference type="PANTHER" id="PTHR35005:SF1">
    <property type="entry name" value="2-AMINO-5-FORMYLAMINO-6-RIBOSYLAMINOPYRIMIDIN-4(3H)-ONE 5'-MONOPHOSPHATE DEFORMYLASE"/>
    <property type="match status" value="1"/>
</dbReference>
<dbReference type="Pfam" id="PF02633">
    <property type="entry name" value="Creatininase"/>
    <property type="match status" value="1"/>
</dbReference>
<protein>
    <submittedName>
        <fullName evidence="5">Unannotated protein</fullName>
    </submittedName>
</protein>
<dbReference type="GO" id="GO:0016811">
    <property type="term" value="F:hydrolase activity, acting on carbon-nitrogen (but not peptide) bonds, in linear amides"/>
    <property type="evidence" value="ECO:0007669"/>
    <property type="project" value="TreeGrafter"/>
</dbReference>
<dbReference type="GO" id="GO:0009231">
    <property type="term" value="P:riboflavin biosynthetic process"/>
    <property type="evidence" value="ECO:0007669"/>
    <property type="project" value="TreeGrafter"/>
</dbReference>